<dbReference type="EMBL" id="JACAZI010000005">
    <property type="protein sequence ID" value="KAF7360368.1"/>
    <property type="molecule type" value="Genomic_DNA"/>
</dbReference>
<gene>
    <name evidence="12" type="ORF">MVEN_00766500</name>
</gene>
<dbReference type="PANTHER" id="PTHR11525">
    <property type="entry name" value="FARNESYL-PYROPHOSPHATE SYNTHETASE"/>
    <property type="match status" value="1"/>
</dbReference>
<evidence type="ECO:0000256" key="6">
    <source>
        <dbReference type="ARBA" id="ARBA00022842"/>
    </source>
</evidence>
<evidence type="ECO:0000256" key="11">
    <source>
        <dbReference type="RuleBase" id="RU004466"/>
    </source>
</evidence>
<dbReference type="CDD" id="cd00685">
    <property type="entry name" value="Trans_IPPS_HT"/>
    <property type="match status" value="1"/>
</dbReference>
<dbReference type="AlphaFoldDB" id="A0A8H6YIF3"/>
<keyword evidence="4 11" id="KW-0808">Transferase</keyword>
<evidence type="ECO:0000256" key="4">
    <source>
        <dbReference type="ARBA" id="ARBA00022679"/>
    </source>
</evidence>
<evidence type="ECO:0000256" key="2">
    <source>
        <dbReference type="ARBA" id="ARBA00012439"/>
    </source>
</evidence>
<dbReference type="EC" id="2.5.1.1" evidence="3"/>
<sequence>MGSLKPLASFGAVLVAVLVYLVGYNYQVAPSVCHVARLDTWPWPPFISQIFSSLPADTTSTVSSGSKRERFEQAFTVIRQELFDAFAAQGVPDDAQNWYRRNIDYNVPGGKLNRGLSVVDTVEIIKGRPLAEREFLQAAVLGWAVEFLQAFFLVTDDLMDKSLTRRGQPCYYRVPDVGTISVNDAVLLESAIYQLLKLHFRNETYYVDLMELFHEAGYTSLESSGFIDLHLQTTFQTSTGQLLDLITAPEDSVDLSKMSLEKFQLIARYKTAYYSFYLPVALAMLMCEIPNSYQSKSTGETVHAYDLARTILLPIGEYFQVQDDFLDFAGTPAQIGKVGTDIVDNKCSWCINTALAAASTEQRAILDENYGKRDAAMEAKVKTVFEEVGLRGKYRAYEERTYMKILALIEGVPEDEGVSLRKSVFTVFLEKIYKRQK</sequence>
<comment type="caution">
    <text evidence="12">The sequence shown here is derived from an EMBL/GenBank/DDBJ whole genome shotgun (WGS) entry which is preliminary data.</text>
</comment>
<evidence type="ECO:0000256" key="8">
    <source>
        <dbReference type="ARBA" id="ARBA00032424"/>
    </source>
</evidence>
<dbReference type="EC" id="2.5.1.10" evidence="2"/>
<dbReference type="Proteomes" id="UP000620124">
    <property type="component" value="Unassembled WGS sequence"/>
</dbReference>
<organism evidence="12 13">
    <name type="scientific">Mycena venus</name>
    <dbReference type="NCBI Taxonomy" id="2733690"/>
    <lineage>
        <taxon>Eukaryota</taxon>
        <taxon>Fungi</taxon>
        <taxon>Dikarya</taxon>
        <taxon>Basidiomycota</taxon>
        <taxon>Agaricomycotina</taxon>
        <taxon>Agaricomycetes</taxon>
        <taxon>Agaricomycetidae</taxon>
        <taxon>Agaricales</taxon>
        <taxon>Marasmiineae</taxon>
        <taxon>Mycenaceae</taxon>
        <taxon>Mycena</taxon>
    </lineage>
</organism>
<evidence type="ECO:0000256" key="10">
    <source>
        <dbReference type="ARBA" id="ARBA00032873"/>
    </source>
</evidence>
<comment type="cofactor">
    <cofactor evidence="1">
        <name>Mg(2+)</name>
        <dbReference type="ChEBI" id="CHEBI:18420"/>
    </cofactor>
</comment>
<evidence type="ECO:0000313" key="13">
    <source>
        <dbReference type="Proteomes" id="UP000620124"/>
    </source>
</evidence>
<evidence type="ECO:0000256" key="1">
    <source>
        <dbReference type="ARBA" id="ARBA00001946"/>
    </source>
</evidence>
<evidence type="ECO:0000256" key="9">
    <source>
        <dbReference type="ARBA" id="ARBA00032448"/>
    </source>
</evidence>
<proteinExistence type="inferred from homology"/>
<dbReference type="GO" id="GO:0046872">
    <property type="term" value="F:metal ion binding"/>
    <property type="evidence" value="ECO:0007669"/>
    <property type="project" value="UniProtKB-KW"/>
</dbReference>
<dbReference type="InterPro" id="IPR008949">
    <property type="entry name" value="Isoprenoid_synthase_dom_sf"/>
</dbReference>
<dbReference type="GO" id="GO:0005737">
    <property type="term" value="C:cytoplasm"/>
    <property type="evidence" value="ECO:0007669"/>
    <property type="project" value="TreeGrafter"/>
</dbReference>
<keyword evidence="13" id="KW-1185">Reference proteome</keyword>
<dbReference type="Gene3D" id="1.10.600.10">
    <property type="entry name" value="Farnesyl Diphosphate Synthase"/>
    <property type="match status" value="1"/>
</dbReference>
<keyword evidence="6" id="KW-0460">Magnesium</keyword>
<dbReference type="PANTHER" id="PTHR11525:SF0">
    <property type="entry name" value="FARNESYL PYROPHOSPHATE SYNTHASE"/>
    <property type="match status" value="1"/>
</dbReference>
<dbReference type="SUPFAM" id="SSF48576">
    <property type="entry name" value="Terpenoid synthases"/>
    <property type="match status" value="1"/>
</dbReference>
<dbReference type="PROSITE" id="PS00444">
    <property type="entry name" value="POLYPRENYL_SYNTHASE_2"/>
    <property type="match status" value="1"/>
</dbReference>
<dbReference type="Pfam" id="PF00348">
    <property type="entry name" value="polyprenyl_synt"/>
    <property type="match status" value="1"/>
</dbReference>
<keyword evidence="5" id="KW-0479">Metal-binding</keyword>
<evidence type="ECO:0000256" key="5">
    <source>
        <dbReference type="ARBA" id="ARBA00022723"/>
    </source>
</evidence>
<evidence type="ECO:0000256" key="7">
    <source>
        <dbReference type="ARBA" id="ARBA00032380"/>
    </source>
</evidence>
<dbReference type="SFLD" id="SFLDS00005">
    <property type="entry name" value="Isoprenoid_Synthase_Type_I"/>
    <property type="match status" value="1"/>
</dbReference>
<accession>A0A8H6YIF3</accession>
<dbReference type="PROSITE" id="PS00723">
    <property type="entry name" value="POLYPRENYL_SYNTHASE_1"/>
    <property type="match status" value="1"/>
</dbReference>
<dbReference type="OrthoDB" id="10257492at2759"/>
<evidence type="ECO:0000313" key="12">
    <source>
        <dbReference type="EMBL" id="KAF7360368.1"/>
    </source>
</evidence>
<dbReference type="InterPro" id="IPR033749">
    <property type="entry name" value="Polyprenyl_synt_CS"/>
</dbReference>
<dbReference type="GO" id="GO:0004337">
    <property type="term" value="F:(2E,6E)-farnesyl diphosphate synthase activity"/>
    <property type="evidence" value="ECO:0007669"/>
    <property type="project" value="UniProtKB-EC"/>
</dbReference>
<evidence type="ECO:0000256" key="3">
    <source>
        <dbReference type="ARBA" id="ARBA00012833"/>
    </source>
</evidence>
<dbReference type="InterPro" id="IPR000092">
    <property type="entry name" value="Polyprenyl_synt"/>
</dbReference>
<comment type="similarity">
    <text evidence="11">Belongs to the FPP/GGPP synthase family.</text>
</comment>
<dbReference type="InterPro" id="IPR039702">
    <property type="entry name" value="FPS1-like"/>
</dbReference>
<protein>
    <recommendedName>
        <fullName evidence="10">(2E,6E)-farnesyl diphosphate synthase</fullName>
        <ecNumber evidence="3">2.5.1.1</ecNumber>
        <ecNumber evidence="2">2.5.1.10</ecNumber>
    </recommendedName>
    <alternativeName>
        <fullName evidence="9">Dimethylallyltranstransferase</fullName>
    </alternativeName>
    <alternativeName>
        <fullName evidence="8">Farnesyl diphosphate synthase</fullName>
    </alternativeName>
    <alternativeName>
        <fullName evidence="7">Geranyltranstransferase</fullName>
    </alternativeName>
</protein>
<name>A0A8H6YIF3_9AGAR</name>
<reference evidence="12" key="1">
    <citation type="submission" date="2020-05" db="EMBL/GenBank/DDBJ databases">
        <title>Mycena genomes resolve the evolution of fungal bioluminescence.</title>
        <authorList>
            <person name="Tsai I.J."/>
        </authorList>
    </citation>
    <scope>NUCLEOTIDE SEQUENCE</scope>
    <source>
        <strain evidence="12">CCC161011</strain>
    </source>
</reference>
<dbReference type="GO" id="GO:0004161">
    <property type="term" value="F:dimethylallyltranstransferase activity"/>
    <property type="evidence" value="ECO:0007669"/>
    <property type="project" value="UniProtKB-EC"/>
</dbReference>
<dbReference type="GO" id="GO:0045337">
    <property type="term" value="P:farnesyl diphosphate biosynthetic process"/>
    <property type="evidence" value="ECO:0007669"/>
    <property type="project" value="TreeGrafter"/>
</dbReference>